<dbReference type="RefSeq" id="XP_011776414.1">
    <property type="nucleotide sequence ID" value="XM_011778112.1"/>
</dbReference>
<keyword evidence="1" id="KW-1133">Transmembrane helix</keyword>
<dbReference type="Proteomes" id="UP000002316">
    <property type="component" value="Chromosome 9"/>
</dbReference>
<dbReference type="KEGG" id="tbg:TbgDal_IX2180"/>
<sequence>MKEKSGNIRHFTHFMQQLCYAAYVYMSLCRRGNGTNKSGEARLRKLQWRNYCVFLFLFTFFLSLKYNKLLSLRLYPLAHSRQIGVYKSTHLSLFVCSFVFVFKNTIPT</sequence>
<evidence type="ECO:0000256" key="1">
    <source>
        <dbReference type="SAM" id="Phobius"/>
    </source>
</evidence>
<dbReference type="AlphaFoldDB" id="C9ZXJ9"/>
<keyword evidence="1" id="KW-0472">Membrane</keyword>
<organism evidence="2 3">
    <name type="scientific">Trypanosoma brucei gambiense (strain MHOM/CI/86/DAL972)</name>
    <dbReference type="NCBI Taxonomy" id="679716"/>
    <lineage>
        <taxon>Eukaryota</taxon>
        <taxon>Discoba</taxon>
        <taxon>Euglenozoa</taxon>
        <taxon>Kinetoplastea</taxon>
        <taxon>Metakinetoplastina</taxon>
        <taxon>Trypanosomatida</taxon>
        <taxon>Trypanosomatidae</taxon>
        <taxon>Trypanosoma</taxon>
    </lineage>
</organism>
<protein>
    <submittedName>
        <fullName evidence="2">Uncharacterized protein</fullName>
    </submittedName>
</protein>
<dbReference type="EMBL" id="FN554972">
    <property type="protein sequence ID" value="CBH14143.1"/>
    <property type="molecule type" value="Genomic_DNA"/>
</dbReference>
<accession>C9ZXJ9</accession>
<feature type="transmembrane region" description="Helical" evidence="1">
    <location>
        <begin position="48"/>
        <end position="64"/>
    </location>
</feature>
<proteinExistence type="predicted"/>
<evidence type="ECO:0000313" key="3">
    <source>
        <dbReference type="Proteomes" id="UP000002316"/>
    </source>
</evidence>
<reference evidence="3" key="1">
    <citation type="journal article" date="2010" name="PLoS Negl. Trop. Dis.">
        <title>The genome sequence of Trypanosoma brucei gambiense, causative agent of chronic human african trypanosomiasis.</title>
        <authorList>
            <person name="Jackson A.P."/>
            <person name="Sanders M."/>
            <person name="Berry A."/>
            <person name="McQuillan J."/>
            <person name="Aslett M.A."/>
            <person name="Quail M.A."/>
            <person name="Chukualim B."/>
            <person name="Capewell P."/>
            <person name="MacLeod A."/>
            <person name="Melville S.E."/>
            <person name="Gibson W."/>
            <person name="Barry J.D."/>
            <person name="Berriman M."/>
            <person name="Hertz-Fowler C."/>
        </authorList>
    </citation>
    <scope>NUCLEOTIDE SEQUENCE [LARGE SCALE GENOMIC DNA]</scope>
    <source>
        <strain evidence="3">MHOM/CI/86/DAL972</strain>
    </source>
</reference>
<evidence type="ECO:0000313" key="2">
    <source>
        <dbReference type="EMBL" id="CBH14143.1"/>
    </source>
</evidence>
<feature type="transmembrane region" description="Helical" evidence="1">
    <location>
        <begin position="84"/>
        <end position="102"/>
    </location>
</feature>
<dbReference type="GeneID" id="23860208"/>
<name>C9ZXJ9_TRYB9</name>
<gene>
    <name evidence="2" type="ORF">TbgDal_IX2180</name>
</gene>
<keyword evidence="1" id="KW-0812">Transmembrane</keyword>